<comment type="caution">
    <text evidence="2">The sequence shown here is derived from an EMBL/GenBank/DDBJ whole genome shotgun (WGS) entry which is preliminary data.</text>
</comment>
<organism evidence="2 3">
    <name type="scientific">Ceratitis capitata</name>
    <name type="common">Mediterranean fruit fly</name>
    <name type="synonym">Tephritis capitata</name>
    <dbReference type="NCBI Taxonomy" id="7213"/>
    <lineage>
        <taxon>Eukaryota</taxon>
        <taxon>Metazoa</taxon>
        <taxon>Ecdysozoa</taxon>
        <taxon>Arthropoda</taxon>
        <taxon>Hexapoda</taxon>
        <taxon>Insecta</taxon>
        <taxon>Pterygota</taxon>
        <taxon>Neoptera</taxon>
        <taxon>Endopterygota</taxon>
        <taxon>Diptera</taxon>
        <taxon>Brachycera</taxon>
        <taxon>Muscomorpha</taxon>
        <taxon>Tephritoidea</taxon>
        <taxon>Tephritidae</taxon>
        <taxon>Ceratitis</taxon>
        <taxon>Ceratitis</taxon>
    </lineage>
</organism>
<feature type="region of interest" description="Disordered" evidence="1">
    <location>
        <begin position="81"/>
        <end position="106"/>
    </location>
</feature>
<keyword evidence="3" id="KW-1185">Reference proteome</keyword>
<accession>A0A811VBH5</accession>
<evidence type="ECO:0000313" key="2">
    <source>
        <dbReference type="EMBL" id="CAD7012736.1"/>
    </source>
</evidence>
<dbReference type="AlphaFoldDB" id="A0A811VBH5"/>
<evidence type="ECO:0000313" key="3">
    <source>
        <dbReference type="Proteomes" id="UP000606786"/>
    </source>
</evidence>
<reference evidence="2" key="1">
    <citation type="submission" date="2020-11" db="EMBL/GenBank/DDBJ databases">
        <authorList>
            <person name="Whitehead M."/>
        </authorList>
    </citation>
    <scope>NUCLEOTIDE SEQUENCE</scope>
    <source>
        <strain evidence="2">EGII</strain>
    </source>
</reference>
<dbReference type="Proteomes" id="UP000606786">
    <property type="component" value="Unassembled WGS sequence"/>
</dbReference>
<gene>
    <name evidence="2" type="ORF">CCAP1982_LOCUS20840</name>
</gene>
<feature type="compositionally biased region" description="Basic residues" evidence="1">
    <location>
        <begin position="84"/>
        <end position="100"/>
    </location>
</feature>
<sequence length="106" mass="12579">IQWQVPDYIITAFKEFLKLYICTSIPRKSLSFPARYSMGEESNLKYINVFTSSDYDDFIPVHDREHNENLFKKQQQQQRLQNKALKRISQRRVGQSKKGFKSSTKS</sequence>
<proteinExistence type="predicted"/>
<protein>
    <submittedName>
        <fullName evidence="2">(Mediterranean fruit fly) hypothetical protein</fullName>
    </submittedName>
</protein>
<feature type="non-terminal residue" evidence="2">
    <location>
        <position position="1"/>
    </location>
</feature>
<dbReference type="EMBL" id="CAJHJT010000056">
    <property type="protein sequence ID" value="CAD7012736.1"/>
    <property type="molecule type" value="Genomic_DNA"/>
</dbReference>
<name>A0A811VBH5_CERCA</name>
<evidence type="ECO:0000256" key="1">
    <source>
        <dbReference type="SAM" id="MobiDB-lite"/>
    </source>
</evidence>